<organism evidence="2 3">
    <name type="scientific">Mollisia scopiformis</name>
    <name type="common">Conifer needle endophyte fungus</name>
    <name type="synonym">Phialocephala scopiformis</name>
    <dbReference type="NCBI Taxonomy" id="149040"/>
    <lineage>
        <taxon>Eukaryota</taxon>
        <taxon>Fungi</taxon>
        <taxon>Dikarya</taxon>
        <taxon>Ascomycota</taxon>
        <taxon>Pezizomycotina</taxon>
        <taxon>Leotiomycetes</taxon>
        <taxon>Helotiales</taxon>
        <taxon>Mollisiaceae</taxon>
        <taxon>Mollisia</taxon>
    </lineage>
</organism>
<dbReference type="EMBL" id="KQ947404">
    <property type="protein sequence ID" value="KUJ23749.1"/>
    <property type="molecule type" value="Genomic_DNA"/>
</dbReference>
<dbReference type="Gene3D" id="2.120.10.30">
    <property type="entry name" value="TolB, C-terminal domain"/>
    <property type="match status" value="1"/>
</dbReference>
<evidence type="ECO:0000313" key="2">
    <source>
        <dbReference type="EMBL" id="KUJ23749.1"/>
    </source>
</evidence>
<dbReference type="KEGG" id="psco:LY89DRAFT_726809"/>
<dbReference type="RefSeq" id="XP_018078104.1">
    <property type="nucleotide sequence ID" value="XM_018219085.1"/>
</dbReference>
<dbReference type="STRING" id="149040.A0A194XUN5"/>
<dbReference type="InterPro" id="IPR011042">
    <property type="entry name" value="6-blade_b-propeller_TolB-like"/>
</dbReference>
<dbReference type="OrthoDB" id="423498at2759"/>
<name>A0A194XUN5_MOLSC</name>
<accession>A0A194XUN5</accession>
<evidence type="ECO:0000256" key="1">
    <source>
        <dbReference type="SAM" id="SignalP"/>
    </source>
</evidence>
<dbReference type="AlphaFoldDB" id="A0A194XUN5"/>
<keyword evidence="1" id="KW-0732">Signal</keyword>
<dbReference type="InterPro" id="IPR052988">
    <property type="entry name" value="Oryzine_lactonohydrolase"/>
</dbReference>
<keyword evidence="3" id="KW-1185">Reference proteome</keyword>
<evidence type="ECO:0000313" key="3">
    <source>
        <dbReference type="Proteomes" id="UP000070700"/>
    </source>
</evidence>
<gene>
    <name evidence="2" type="ORF">LY89DRAFT_726809</name>
</gene>
<proteinExistence type="predicted"/>
<dbReference type="InParanoid" id="A0A194XUN5"/>
<sequence length="407" mass="44683">MMASKLLLLNLVVPALSEIAHGVFIPSTDSFLLPSPFQGDETVPTNGSTNFINTVTANASTNALLDSAINDTYYAFDEEFYDILGTKTPNIQLIETRKDLFAYEAGAWDYDKNQVWFSSCVISHPTYISILDLNTNDITTLDIPALYNINPNGGYYFNGTMYFTTVGNESVPNGVYAINTETYKATPIINSFYGEKYQSVDDLTWVKQGSESCVDTGPNLFFSTLDVRLFGVYGAAPLMLQDWVYRYSPKTRTVQGAISRSDIVSPNGVRRDATGRYLYVTGLAAPFAPTGSQGNQFNSSVVYRFTLDEDCVPIEKRLVAMVPSYADGLHIDDFGRIWTGEWEGITVRSPSGKVLGVFNREALVTGVGLPPMANFSITGDKLVILALDRVFVLQLGQNVTSAKAGTQ</sequence>
<reference evidence="2 3" key="1">
    <citation type="submission" date="2015-10" db="EMBL/GenBank/DDBJ databases">
        <title>Full genome of DAOMC 229536 Phialocephala scopiformis, a fungal endophyte of spruce producing the potent anti-insectan compound rugulosin.</title>
        <authorList>
            <consortium name="DOE Joint Genome Institute"/>
            <person name="Walker A.K."/>
            <person name="Frasz S.L."/>
            <person name="Seifert K.A."/>
            <person name="Miller J.D."/>
            <person name="Mondo S.J."/>
            <person name="Labutti K."/>
            <person name="Lipzen A."/>
            <person name="Dockter R."/>
            <person name="Kennedy M."/>
            <person name="Grigoriev I.V."/>
            <person name="Spatafora J.W."/>
        </authorList>
    </citation>
    <scope>NUCLEOTIDE SEQUENCE [LARGE SCALE GENOMIC DNA]</scope>
    <source>
        <strain evidence="2 3">CBS 120377</strain>
    </source>
</reference>
<dbReference type="PANTHER" id="PTHR47064:SF2">
    <property type="entry name" value="SMP-30_GLUCONOLACTONASE_LRE-LIKE REGION DOMAIN-CONTAINING PROTEIN-RELATED"/>
    <property type="match status" value="1"/>
</dbReference>
<feature type="signal peptide" evidence="1">
    <location>
        <begin position="1"/>
        <end position="22"/>
    </location>
</feature>
<dbReference type="PANTHER" id="PTHR47064">
    <property type="entry name" value="PUTATIVE (AFU_ORTHOLOGUE AFUA_1G08990)-RELATED"/>
    <property type="match status" value="1"/>
</dbReference>
<dbReference type="Proteomes" id="UP000070700">
    <property type="component" value="Unassembled WGS sequence"/>
</dbReference>
<dbReference type="SUPFAM" id="SSF63829">
    <property type="entry name" value="Calcium-dependent phosphotriesterase"/>
    <property type="match status" value="1"/>
</dbReference>
<feature type="chain" id="PRO_5008268624" description="SMP-30/Gluconolactonase/LRE-like region domain-containing protein" evidence="1">
    <location>
        <begin position="23"/>
        <end position="407"/>
    </location>
</feature>
<protein>
    <recommendedName>
        <fullName evidence="4">SMP-30/Gluconolactonase/LRE-like region domain-containing protein</fullName>
    </recommendedName>
</protein>
<evidence type="ECO:0008006" key="4">
    <source>
        <dbReference type="Google" id="ProtNLM"/>
    </source>
</evidence>
<dbReference type="GeneID" id="28828811"/>